<dbReference type="PROSITE" id="PS51063">
    <property type="entry name" value="HTH_CRP_2"/>
    <property type="match status" value="1"/>
</dbReference>
<proteinExistence type="predicted"/>
<dbReference type="GO" id="GO:0003700">
    <property type="term" value="F:DNA-binding transcription factor activity"/>
    <property type="evidence" value="ECO:0007669"/>
    <property type="project" value="InterPro"/>
</dbReference>
<dbReference type="InterPro" id="IPR050397">
    <property type="entry name" value="Env_Response_Regulators"/>
</dbReference>
<keyword evidence="7" id="KW-1185">Reference proteome</keyword>
<dbReference type="OrthoDB" id="7584044at2"/>
<evidence type="ECO:0000259" key="4">
    <source>
        <dbReference type="PROSITE" id="PS50042"/>
    </source>
</evidence>
<evidence type="ECO:0000256" key="3">
    <source>
        <dbReference type="ARBA" id="ARBA00023163"/>
    </source>
</evidence>
<comment type="caution">
    <text evidence="6">The sequence shown here is derived from an EMBL/GenBank/DDBJ whole genome shotgun (WGS) entry which is preliminary data.</text>
</comment>
<keyword evidence="3" id="KW-0804">Transcription</keyword>
<feature type="domain" description="HTH crp-type" evidence="5">
    <location>
        <begin position="132"/>
        <end position="206"/>
    </location>
</feature>
<dbReference type="InterPro" id="IPR018335">
    <property type="entry name" value="Tscrpt_reg_HTH_Crp-type_CS"/>
</dbReference>
<dbReference type="InterPro" id="IPR036390">
    <property type="entry name" value="WH_DNA-bd_sf"/>
</dbReference>
<dbReference type="SMART" id="SM00419">
    <property type="entry name" value="HTH_CRP"/>
    <property type="match status" value="1"/>
</dbReference>
<dbReference type="InterPro" id="IPR036388">
    <property type="entry name" value="WH-like_DNA-bd_sf"/>
</dbReference>
<dbReference type="Gene3D" id="2.60.120.10">
    <property type="entry name" value="Jelly Rolls"/>
    <property type="match status" value="1"/>
</dbReference>
<feature type="domain" description="Cyclic nucleotide-binding" evidence="4">
    <location>
        <begin position="1"/>
        <end position="70"/>
    </location>
</feature>
<dbReference type="SUPFAM" id="SSF51206">
    <property type="entry name" value="cAMP-binding domain-like"/>
    <property type="match status" value="1"/>
</dbReference>
<dbReference type="EMBL" id="LAJY01000107">
    <property type="protein sequence ID" value="KJV10367.1"/>
    <property type="molecule type" value="Genomic_DNA"/>
</dbReference>
<dbReference type="GO" id="GO:0003677">
    <property type="term" value="F:DNA binding"/>
    <property type="evidence" value="ECO:0007669"/>
    <property type="project" value="UniProtKB-KW"/>
</dbReference>
<keyword evidence="2" id="KW-0238">DNA-binding</keyword>
<evidence type="ECO:0000256" key="1">
    <source>
        <dbReference type="ARBA" id="ARBA00023015"/>
    </source>
</evidence>
<dbReference type="PRINTS" id="PR00034">
    <property type="entry name" value="HTHCRP"/>
</dbReference>
<dbReference type="AlphaFoldDB" id="A0A0F3IUR6"/>
<name>A0A0F3IUR6_9PROT</name>
<dbReference type="GO" id="GO:0005829">
    <property type="term" value="C:cytosol"/>
    <property type="evidence" value="ECO:0007669"/>
    <property type="project" value="TreeGrafter"/>
</dbReference>
<dbReference type="InterPro" id="IPR018490">
    <property type="entry name" value="cNMP-bd_dom_sf"/>
</dbReference>
<dbReference type="Pfam" id="PF00027">
    <property type="entry name" value="cNMP_binding"/>
    <property type="match status" value="1"/>
</dbReference>
<dbReference type="FunFam" id="1.10.10.10:FF:000028">
    <property type="entry name" value="Fumarate/nitrate reduction transcriptional regulator Fnr"/>
    <property type="match status" value="1"/>
</dbReference>
<protein>
    <recommendedName>
        <fullName evidence="8">Crp/Fnr family transcriptional regulator</fullName>
    </recommendedName>
</protein>
<dbReference type="CDD" id="cd00092">
    <property type="entry name" value="HTH_CRP"/>
    <property type="match status" value="1"/>
</dbReference>
<dbReference type="InterPro" id="IPR014710">
    <property type="entry name" value="RmlC-like_jellyroll"/>
</dbReference>
<accession>A0A0F3IUR6</accession>
<gene>
    <name evidence="6" type="ORF">VZ95_05390</name>
</gene>
<dbReference type="SMART" id="SM00100">
    <property type="entry name" value="cNMP"/>
    <property type="match status" value="1"/>
</dbReference>
<dbReference type="InterPro" id="IPR000595">
    <property type="entry name" value="cNMP-bd_dom"/>
</dbReference>
<dbReference type="PROSITE" id="PS00042">
    <property type="entry name" value="HTH_CRP_1"/>
    <property type="match status" value="1"/>
</dbReference>
<dbReference type="PATRIC" id="fig|552518.3.peg.106"/>
<evidence type="ECO:0000256" key="2">
    <source>
        <dbReference type="ARBA" id="ARBA00023125"/>
    </source>
</evidence>
<evidence type="ECO:0000259" key="5">
    <source>
        <dbReference type="PROSITE" id="PS51063"/>
    </source>
</evidence>
<dbReference type="SUPFAM" id="SSF46785">
    <property type="entry name" value="Winged helix' DNA-binding domain"/>
    <property type="match status" value="1"/>
</dbReference>
<dbReference type="PANTHER" id="PTHR24567">
    <property type="entry name" value="CRP FAMILY TRANSCRIPTIONAL REGULATORY PROTEIN"/>
    <property type="match status" value="1"/>
</dbReference>
<dbReference type="Pfam" id="PF13545">
    <property type="entry name" value="HTH_Crp_2"/>
    <property type="match status" value="1"/>
</dbReference>
<dbReference type="PROSITE" id="PS50042">
    <property type="entry name" value="CNMP_BINDING_3"/>
    <property type="match status" value="1"/>
</dbReference>
<dbReference type="InterPro" id="IPR012318">
    <property type="entry name" value="HTH_CRP"/>
</dbReference>
<keyword evidence="1" id="KW-0805">Transcription regulation</keyword>
<sequence>MCAGVPDAELMVLERAITDLHVEPRGAIVDEGEPALHMFNVTAGTVKIYKLLPDGRRQIIGFLMAGDFLGLAVRQSYAYSAEAVTQVRLCRFPRKKLEELFERYPMMEKRLLGLAATELAVAQDLMLLLGRKTAKERLASFLLMLSDRAKRLGHTSNPVALPMSRTDIADYLGLTTETVSRAFTQLKNMKMIRLETTSQALLLDPDALRAITEGGA</sequence>
<dbReference type="CDD" id="cd00038">
    <property type="entry name" value="CAP_ED"/>
    <property type="match status" value="1"/>
</dbReference>
<dbReference type="Proteomes" id="UP000033774">
    <property type="component" value="Unassembled WGS sequence"/>
</dbReference>
<dbReference type="Gene3D" id="1.10.10.10">
    <property type="entry name" value="Winged helix-like DNA-binding domain superfamily/Winged helix DNA-binding domain"/>
    <property type="match status" value="1"/>
</dbReference>
<reference evidence="6 7" key="1">
    <citation type="submission" date="2015-03" db="EMBL/GenBank/DDBJ databases">
        <title>Draft genome sequence of Elstera litoralis.</title>
        <authorList>
            <person name="Rahalkar M.C."/>
            <person name="Dhakephalkar P.K."/>
            <person name="Pore S.D."/>
            <person name="Arora P."/>
            <person name="Kapse N.G."/>
            <person name="Pandit P.S."/>
        </authorList>
    </citation>
    <scope>NUCLEOTIDE SEQUENCE [LARGE SCALE GENOMIC DNA]</scope>
    <source>
        <strain evidence="6 7">Dia-1</strain>
    </source>
</reference>
<dbReference type="PANTHER" id="PTHR24567:SF75">
    <property type="entry name" value="FUMARATE AND NITRATE REDUCTION REGULATORY PROTEIN"/>
    <property type="match status" value="1"/>
</dbReference>
<evidence type="ECO:0008006" key="8">
    <source>
        <dbReference type="Google" id="ProtNLM"/>
    </source>
</evidence>
<organism evidence="6 7">
    <name type="scientific">Elstera litoralis</name>
    <dbReference type="NCBI Taxonomy" id="552518"/>
    <lineage>
        <taxon>Bacteria</taxon>
        <taxon>Pseudomonadati</taxon>
        <taxon>Pseudomonadota</taxon>
        <taxon>Alphaproteobacteria</taxon>
        <taxon>Rhodospirillales</taxon>
        <taxon>Rhodospirillaceae</taxon>
        <taxon>Elstera</taxon>
    </lineage>
</organism>
<evidence type="ECO:0000313" key="6">
    <source>
        <dbReference type="EMBL" id="KJV10367.1"/>
    </source>
</evidence>
<evidence type="ECO:0000313" key="7">
    <source>
        <dbReference type="Proteomes" id="UP000033774"/>
    </source>
</evidence>